<dbReference type="GO" id="GO:0003746">
    <property type="term" value="F:translation elongation factor activity"/>
    <property type="evidence" value="ECO:0007669"/>
    <property type="project" value="UniProtKB-KW"/>
</dbReference>
<dbReference type="GO" id="GO:0006354">
    <property type="term" value="P:DNA-templated transcription elongation"/>
    <property type="evidence" value="ECO:0007669"/>
    <property type="project" value="TreeGrafter"/>
</dbReference>
<dbReference type="SUPFAM" id="SSF54534">
    <property type="entry name" value="FKBP-like"/>
    <property type="match status" value="1"/>
</dbReference>
<accession>A0AAU8S7K4</accession>
<reference evidence="3 4" key="1">
    <citation type="submission" date="2015-02" db="EMBL/GenBank/DDBJ databases">
        <title>Complete Genome Sequencing of Pseudomonas putida S13.1.2.</title>
        <authorList>
            <person name="Chong T.M."/>
            <person name="Chan K.G."/>
            <person name="Dessaux Y."/>
        </authorList>
    </citation>
    <scope>NUCLEOTIDE SEQUENCE [LARGE SCALE GENOMIC DNA]</scope>
    <source>
        <strain evidence="3 4">S13.1.2</strain>
    </source>
</reference>
<dbReference type="PANTHER" id="PTHR30437">
    <property type="entry name" value="TRANSCRIPTION ELONGATION FACTOR GREA"/>
    <property type="match status" value="1"/>
</dbReference>
<gene>
    <name evidence="3" type="ORF">N805_18825</name>
</gene>
<organism evidence="3 4">
    <name type="scientific">Pseudomonas putida S13.1.2</name>
    <dbReference type="NCBI Taxonomy" id="1384061"/>
    <lineage>
        <taxon>Bacteria</taxon>
        <taxon>Pseudomonadati</taxon>
        <taxon>Pseudomonadota</taxon>
        <taxon>Gammaproteobacteria</taxon>
        <taxon>Pseudomonadales</taxon>
        <taxon>Pseudomonadaceae</taxon>
        <taxon>Pseudomonas</taxon>
    </lineage>
</organism>
<evidence type="ECO:0000313" key="4">
    <source>
        <dbReference type="Proteomes" id="UP000033260"/>
    </source>
</evidence>
<dbReference type="EMBL" id="CP010979">
    <property type="protein sequence ID" value="AJQ49155.1"/>
    <property type="molecule type" value="Genomic_DNA"/>
</dbReference>
<name>A0AAU8S7K4_PSEPU</name>
<dbReference type="InterPro" id="IPR023459">
    <property type="entry name" value="Tscrpt_elong_fac_GreA/B_fam"/>
</dbReference>
<keyword evidence="3" id="KW-0648">Protein biosynthesis</keyword>
<dbReference type="InterPro" id="IPR001437">
    <property type="entry name" value="Tscrpt_elong_fac_GreA/B_C"/>
</dbReference>
<dbReference type="Gene3D" id="3.10.50.30">
    <property type="entry name" value="Transcription elongation factor, GreA/GreB, C-terminal domain"/>
    <property type="match status" value="1"/>
</dbReference>
<proteinExistence type="predicted"/>
<dbReference type="GO" id="GO:0003677">
    <property type="term" value="F:DNA binding"/>
    <property type="evidence" value="ECO:0007669"/>
    <property type="project" value="InterPro"/>
</dbReference>
<dbReference type="GO" id="GO:0032784">
    <property type="term" value="P:regulation of DNA-templated transcription elongation"/>
    <property type="evidence" value="ECO:0007669"/>
    <property type="project" value="InterPro"/>
</dbReference>
<evidence type="ECO:0000313" key="3">
    <source>
        <dbReference type="EMBL" id="AJQ49155.1"/>
    </source>
</evidence>
<dbReference type="InterPro" id="IPR036953">
    <property type="entry name" value="GreA/GreB_C_sf"/>
</dbReference>
<dbReference type="GO" id="GO:0070063">
    <property type="term" value="F:RNA polymerase binding"/>
    <property type="evidence" value="ECO:0007669"/>
    <property type="project" value="InterPro"/>
</dbReference>
<dbReference type="RefSeq" id="WP_019471673.1">
    <property type="nucleotide sequence ID" value="NZ_CP010979.1"/>
</dbReference>
<dbReference type="AlphaFoldDB" id="A0AAU8S7K4"/>
<dbReference type="PIRSF" id="PIRSF006092">
    <property type="entry name" value="GreA_GreB"/>
    <property type="match status" value="1"/>
</dbReference>
<sequence length="167" mass="18345">MSRAFVNEDQAAAQADQPVERRVSEQPNYVTANGLRQLQMRVAELNALRSELQAQGERGDKQRLADTERDLRYFSARVQSAQVVPAATSRSKVQIGSRVRFVDAQDQEQVVQLVGEDEADAGRGLINWGSPLGRALLGAGPGDEVVWRRPVGDQVIEVVGIEVEGEH</sequence>
<feature type="region of interest" description="Disordered" evidence="1">
    <location>
        <begin position="1"/>
        <end position="26"/>
    </location>
</feature>
<feature type="domain" description="Transcription elongation factor GreA/GreB C-terminal" evidence="2">
    <location>
        <begin position="91"/>
        <end position="162"/>
    </location>
</feature>
<evidence type="ECO:0000259" key="2">
    <source>
        <dbReference type="Pfam" id="PF01272"/>
    </source>
</evidence>
<dbReference type="PANTHER" id="PTHR30437:SF6">
    <property type="entry name" value="TRANSCRIPTION ELONGATION FACTOR GREB"/>
    <property type="match status" value="1"/>
</dbReference>
<evidence type="ECO:0000256" key="1">
    <source>
        <dbReference type="SAM" id="MobiDB-lite"/>
    </source>
</evidence>
<dbReference type="Proteomes" id="UP000033260">
    <property type="component" value="Chromosome"/>
</dbReference>
<dbReference type="Pfam" id="PF01272">
    <property type="entry name" value="GreA_GreB"/>
    <property type="match status" value="1"/>
</dbReference>
<keyword evidence="3" id="KW-0251">Elongation factor</keyword>
<protein>
    <submittedName>
        <fullName evidence="3">Elongation factor GreAB</fullName>
    </submittedName>
</protein>